<gene>
    <name evidence="1" type="ORF">SAMN04489807_2001</name>
</gene>
<dbReference type="AlphaFoldDB" id="A0A1H4M4A2"/>
<evidence type="ECO:0000313" key="1">
    <source>
        <dbReference type="EMBL" id="SEB77335.1"/>
    </source>
</evidence>
<evidence type="ECO:0000313" key="2">
    <source>
        <dbReference type="Proteomes" id="UP000183750"/>
    </source>
</evidence>
<dbReference type="Gene3D" id="3.40.50.1820">
    <property type="entry name" value="alpha/beta hydrolase"/>
    <property type="match status" value="1"/>
</dbReference>
<reference evidence="2" key="1">
    <citation type="submission" date="2016-10" db="EMBL/GenBank/DDBJ databases">
        <authorList>
            <person name="Varghese N."/>
            <person name="Submissions S."/>
        </authorList>
    </citation>
    <scope>NUCLEOTIDE SEQUENCE [LARGE SCALE GENOMIC DNA]</scope>
    <source>
        <strain evidence="2">DSM 16089</strain>
    </source>
</reference>
<accession>A0A1H4M4A2</accession>
<protein>
    <recommendedName>
        <fullName evidence="3">Alpha/beta hydrolase family protein</fullName>
    </recommendedName>
</protein>
<proteinExistence type="predicted"/>
<dbReference type="InterPro" id="IPR029058">
    <property type="entry name" value="AB_hydrolase_fold"/>
</dbReference>
<keyword evidence="2" id="KW-1185">Reference proteome</keyword>
<dbReference type="SUPFAM" id="SSF53474">
    <property type="entry name" value="alpha/beta-Hydrolases"/>
    <property type="match status" value="1"/>
</dbReference>
<dbReference type="Proteomes" id="UP000183750">
    <property type="component" value="Unassembled WGS sequence"/>
</dbReference>
<sequence length="247" mass="26761">MPACGTSGPSAAYRREGRASAGEGDIEILKRAGWWAADYAYAAYWQVRSAFDHRDAQSFTDGDAAPIVILPGVYETWRFLQPLIAALHERGHPVHVVQTLGRNRRPVREEADAVTAFLEERGLTDVLLVAHSKGGLAGKLAMTGPAAHRVRAMLAIATPFGGSRYARILPGRTLRAFSPSHPSIVELARALDANQRIVSVYAEFDPHIPEGSELSGARKNVRVATGGHFRILAHPRVMAEVAALSEN</sequence>
<dbReference type="EMBL" id="FNSQ01000005">
    <property type="protein sequence ID" value="SEB77335.1"/>
    <property type="molecule type" value="Genomic_DNA"/>
</dbReference>
<organism evidence="1 2">
    <name type="scientific">Microbacterium hydrocarbonoxydans</name>
    <dbReference type="NCBI Taxonomy" id="273678"/>
    <lineage>
        <taxon>Bacteria</taxon>
        <taxon>Bacillati</taxon>
        <taxon>Actinomycetota</taxon>
        <taxon>Actinomycetes</taxon>
        <taxon>Micrococcales</taxon>
        <taxon>Microbacteriaceae</taxon>
        <taxon>Microbacterium</taxon>
    </lineage>
</organism>
<evidence type="ECO:0008006" key="3">
    <source>
        <dbReference type="Google" id="ProtNLM"/>
    </source>
</evidence>
<name>A0A1H4M4A2_9MICO</name>